<evidence type="ECO:0000313" key="3">
    <source>
        <dbReference type="Proteomes" id="UP000053558"/>
    </source>
</evidence>
<dbReference type="Proteomes" id="UP000053558">
    <property type="component" value="Unassembled WGS sequence"/>
</dbReference>
<evidence type="ECO:0000313" key="2">
    <source>
        <dbReference type="EMBL" id="EIW81710.1"/>
    </source>
</evidence>
<gene>
    <name evidence="2" type="ORF">CONPUDRAFT_152629</name>
</gene>
<dbReference type="OrthoDB" id="430315at2759"/>
<dbReference type="RefSeq" id="XP_007767605.1">
    <property type="nucleotide sequence ID" value="XM_007769415.1"/>
</dbReference>
<keyword evidence="3" id="KW-1185">Reference proteome</keyword>
<dbReference type="AlphaFoldDB" id="A0A5M3MRJ4"/>
<sequence>MPSLRTLVLAATVASDTTTSVMVKNQCTKDLFLNTASSHGTIDNNVAGQGCNSDGSTRTTRGPTWSGQSPFSRAELNFWAAPGKINTGDSSCDDYECTISSGCPVPGDDGSCYSPCCSSKDSCSNGALPANNPGCVKNAGPGPNSPFDYNTCPNAYAFPDNDGSGGYTPANNVDYTCGNTDVTITLCPGKTSSIPK</sequence>
<feature type="region of interest" description="Disordered" evidence="1">
    <location>
        <begin position="47"/>
        <end position="68"/>
    </location>
</feature>
<comment type="caution">
    <text evidence="2">The sequence shown here is derived from an EMBL/GenBank/DDBJ whole genome shotgun (WGS) entry which is preliminary data.</text>
</comment>
<accession>A0A5M3MRJ4</accession>
<organism evidence="2 3">
    <name type="scientific">Coniophora puteana (strain RWD-64-598)</name>
    <name type="common">Brown rot fungus</name>
    <dbReference type="NCBI Taxonomy" id="741705"/>
    <lineage>
        <taxon>Eukaryota</taxon>
        <taxon>Fungi</taxon>
        <taxon>Dikarya</taxon>
        <taxon>Basidiomycota</taxon>
        <taxon>Agaricomycotina</taxon>
        <taxon>Agaricomycetes</taxon>
        <taxon>Agaricomycetidae</taxon>
        <taxon>Boletales</taxon>
        <taxon>Coniophorineae</taxon>
        <taxon>Coniophoraceae</taxon>
        <taxon>Coniophora</taxon>
    </lineage>
</organism>
<dbReference type="KEGG" id="cput:CONPUDRAFT_152629"/>
<proteinExistence type="predicted"/>
<dbReference type="GeneID" id="19203029"/>
<evidence type="ECO:0008006" key="4">
    <source>
        <dbReference type="Google" id="ProtNLM"/>
    </source>
</evidence>
<dbReference type="EMBL" id="JH711577">
    <property type="protein sequence ID" value="EIW81710.1"/>
    <property type="molecule type" value="Genomic_DNA"/>
</dbReference>
<name>A0A5M3MRJ4_CONPW</name>
<evidence type="ECO:0000256" key="1">
    <source>
        <dbReference type="SAM" id="MobiDB-lite"/>
    </source>
</evidence>
<protein>
    <recommendedName>
        <fullName evidence="4">Osmotin thaumatin-like protein</fullName>
    </recommendedName>
</protein>
<reference evidence="3" key="1">
    <citation type="journal article" date="2012" name="Science">
        <title>The Paleozoic origin of enzymatic lignin decomposition reconstructed from 31 fungal genomes.</title>
        <authorList>
            <person name="Floudas D."/>
            <person name="Binder M."/>
            <person name="Riley R."/>
            <person name="Barry K."/>
            <person name="Blanchette R.A."/>
            <person name="Henrissat B."/>
            <person name="Martinez A.T."/>
            <person name="Otillar R."/>
            <person name="Spatafora J.W."/>
            <person name="Yadav J.S."/>
            <person name="Aerts A."/>
            <person name="Benoit I."/>
            <person name="Boyd A."/>
            <person name="Carlson A."/>
            <person name="Copeland A."/>
            <person name="Coutinho P.M."/>
            <person name="de Vries R.P."/>
            <person name="Ferreira P."/>
            <person name="Findley K."/>
            <person name="Foster B."/>
            <person name="Gaskell J."/>
            <person name="Glotzer D."/>
            <person name="Gorecki P."/>
            <person name="Heitman J."/>
            <person name="Hesse C."/>
            <person name="Hori C."/>
            <person name="Igarashi K."/>
            <person name="Jurgens J.A."/>
            <person name="Kallen N."/>
            <person name="Kersten P."/>
            <person name="Kohler A."/>
            <person name="Kuees U."/>
            <person name="Kumar T.K.A."/>
            <person name="Kuo A."/>
            <person name="LaButti K."/>
            <person name="Larrondo L.F."/>
            <person name="Lindquist E."/>
            <person name="Ling A."/>
            <person name="Lombard V."/>
            <person name="Lucas S."/>
            <person name="Lundell T."/>
            <person name="Martin R."/>
            <person name="McLaughlin D.J."/>
            <person name="Morgenstern I."/>
            <person name="Morin E."/>
            <person name="Murat C."/>
            <person name="Nagy L.G."/>
            <person name="Nolan M."/>
            <person name="Ohm R.A."/>
            <person name="Patyshakuliyeva A."/>
            <person name="Rokas A."/>
            <person name="Ruiz-Duenas F.J."/>
            <person name="Sabat G."/>
            <person name="Salamov A."/>
            <person name="Samejima M."/>
            <person name="Schmutz J."/>
            <person name="Slot J.C."/>
            <person name="St John F."/>
            <person name="Stenlid J."/>
            <person name="Sun H."/>
            <person name="Sun S."/>
            <person name="Syed K."/>
            <person name="Tsang A."/>
            <person name="Wiebenga A."/>
            <person name="Young D."/>
            <person name="Pisabarro A."/>
            <person name="Eastwood D.C."/>
            <person name="Martin F."/>
            <person name="Cullen D."/>
            <person name="Grigoriev I.V."/>
            <person name="Hibbett D.S."/>
        </authorList>
    </citation>
    <scope>NUCLEOTIDE SEQUENCE [LARGE SCALE GENOMIC DNA]</scope>
    <source>
        <strain evidence="3">RWD-64-598 SS2</strain>
    </source>
</reference>